<protein>
    <submittedName>
        <fullName evidence="1">Uncharacterized protein</fullName>
    </submittedName>
</protein>
<name>J9GIY7_9ZZZZ</name>
<evidence type="ECO:0000313" key="1">
    <source>
        <dbReference type="EMBL" id="EJX01958.1"/>
    </source>
</evidence>
<reference evidence="1" key="1">
    <citation type="journal article" date="2012" name="PLoS ONE">
        <title>Gene sets for utilization of primary and secondary nutrition supplies in the distal gut of endangered iberian lynx.</title>
        <authorList>
            <person name="Alcaide M."/>
            <person name="Messina E."/>
            <person name="Richter M."/>
            <person name="Bargiela R."/>
            <person name="Peplies J."/>
            <person name="Huws S.A."/>
            <person name="Newbold C.J."/>
            <person name="Golyshin P.N."/>
            <person name="Simon M.A."/>
            <person name="Lopez G."/>
            <person name="Yakimov M.M."/>
            <person name="Ferrer M."/>
        </authorList>
    </citation>
    <scope>NUCLEOTIDE SEQUENCE</scope>
</reference>
<dbReference type="EMBL" id="AMCI01002750">
    <property type="protein sequence ID" value="EJX01958.1"/>
    <property type="molecule type" value="Genomic_DNA"/>
</dbReference>
<dbReference type="AlphaFoldDB" id="J9GIY7"/>
<comment type="caution">
    <text evidence="1">The sequence shown here is derived from an EMBL/GenBank/DDBJ whole genome shotgun (WGS) entry which is preliminary data.</text>
</comment>
<proteinExistence type="predicted"/>
<organism evidence="1">
    <name type="scientific">gut metagenome</name>
    <dbReference type="NCBI Taxonomy" id="749906"/>
    <lineage>
        <taxon>unclassified sequences</taxon>
        <taxon>metagenomes</taxon>
        <taxon>organismal metagenomes</taxon>
    </lineage>
</organism>
<gene>
    <name evidence="1" type="ORF">EVA_09935</name>
</gene>
<accession>J9GIY7</accession>
<sequence>MPPENGRASVCIGVLQGFGKIFPCFFQKGDSEAALYITDN</sequence>